<evidence type="ECO:0000313" key="2">
    <source>
        <dbReference type="EMBL" id="KUK60981.1"/>
    </source>
</evidence>
<gene>
    <name evidence="2" type="ORF">XD82_1378</name>
</gene>
<dbReference type="Proteomes" id="UP000054323">
    <property type="component" value="Unassembled WGS sequence"/>
</dbReference>
<feature type="compositionally biased region" description="Basic and acidic residues" evidence="1">
    <location>
        <begin position="40"/>
        <end position="66"/>
    </location>
</feature>
<feature type="compositionally biased region" description="Basic and acidic residues" evidence="1">
    <location>
        <begin position="1"/>
        <end position="10"/>
    </location>
</feature>
<organism evidence="2 3">
    <name type="scientific">Methanoculleus marisnigri</name>
    <dbReference type="NCBI Taxonomy" id="2198"/>
    <lineage>
        <taxon>Archaea</taxon>
        <taxon>Methanobacteriati</taxon>
        <taxon>Methanobacteriota</taxon>
        <taxon>Stenosarchaea group</taxon>
        <taxon>Methanomicrobia</taxon>
        <taxon>Methanomicrobiales</taxon>
        <taxon>Methanomicrobiaceae</taxon>
        <taxon>Methanoculleus</taxon>
    </lineage>
</organism>
<evidence type="ECO:0000313" key="3">
    <source>
        <dbReference type="Proteomes" id="UP000054323"/>
    </source>
</evidence>
<feature type="region of interest" description="Disordered" evidence="1">
    <location>
        <begin position="1"/>
        <end position="66"/>
    </location>
</feature>
<dbReference type="EMBL" id="LGGD01000182">
    <property type="protein sequence ID" value="KUK60981.1"/>
    <property type="molecule type" value="Genomic_DNA"/>
</dbReference>
<sequence>MSYEDERCVDDLYDDEEEGAEREDLPGDTEPFDDPVAQCKRHDDLEQGDDGERGDNERVHKEEYFD</sequence>
<evidence type="ECO:0000256" key="1">
    <source>
        <dbReference type="SAM" id="MobiDB-lite"/>
    </source>
</evidence>
<dbReference type="PATRIC" id="fig|2198.4.peg.1760"/>
<accession>A0A101GME1</accession>
<reference evidence="3" key="1">
    <citation type="journal article" date="2015" name="MBio">
        <title>Genome-Resolved Metagenomic Analysis Reveals Roles for Candidate Phyla and Other Microbial Community Members in Biogeochemical Transformations in Oil Reservoirs.</title>
        <authorList>
            <person name="Hu P."/>
            <person name="Tom L."/>
            <person name="Singh A."/>
            <person name="Thomas B.C."/>
            <person name="Baker B.J."/>
            <person name="Piceno Y.M."/>
            <person name="Andersen G.L."/>
            <person name="Banfield J.F."/>
        </authorList>
    </citation>
    <scope>NUCLEOTIDE SEQUENCE [LARGE SCALE GENOMIC DNA]</scope>
</reference>
<name>A0A101GME1_9EURY</name>
<protein>
    <submittedName>
        <fullName evidence="2">Uncharacterized protein</fullName>
    </submittedName>
</protein>
<feature type="compositionally biased region" description="Acidic residues" evidence="1">
    <location>
        <begin position="11"/>
        <end position="33"/>
    </location>
</feature>
<proteinExistence type="predicted"/>
<comment type="caution">
    <text evidence="2">The sequence shown here is derived from an EMBL/GenBank/DDBJ whole genome shotgun (WGS) entry which is preliminary data.</text>
</comment>
<dbReference type="AlphaFoldDB" id="A0A101GME1"/>